<dbReference type="SMART" id="SM00244">
    <property type="entry name" value="PHB"/>
    <property type="match status" value="1"/>
</dbReference>
<keyword evidence="3" id="KW-0812">Transmembrane</keyword>
<dbReference type="PANTHER" id="PTHR43327:SF10">
    <property type="entry name" value="STOMATIN-LIKE PROTEIN 2, MITOCHONDRIAL"/>
    <property type="match status" value="1"/>
</dbReference>
<dbReference type="InterPro" id="IPR036013">
    <property type="entry name" value="Band_7/SPFH_dom_sf"/>
</dbReference>
<dbReference type="PROSITE" id="PS01270">
    <property type="entry name" value="BAND_7"/>
    <property type="match status" value="1"/>
</dbReference>
<dbReference type="SUPFAM" id="SSF117892">
    <property type="entry name" value="Band 7/SPFH domain"/>
    <property type="match status" value="1"/>
</dbReference>
<dbReference type="EMBL" id="CP045273">
    <property type="protein sequence ID" value="QJX80857.1"/>
    <property type="molecule type" value="Genomic_DNA"/>
</dbReference>
<keyword evidence="5" id="KW-0472">Membrane</keyword>
<dbReference type="InterPro" id="IPR001972">
    <property type="entry name" value="Stomatin_HflK_fam"/>
</dbReference>
<accession>A0A6M6E8H0</accession>
<geneLocation type="plasmid" evidence="8">
    <name>pfdu301a</name>
</geneLocation>
<dbReference type="Pfam" id="PF01145">
    <property type="entry name" value="Band_7"/>
    <property type="match status" value="1"/>
</dbReference>
<dbReference type="InterPro" id="IPR001107">
    <property type="entry name" value="Band_7"/>
</dbReference>
<feature type="domain" description="Band 7" evidence="6">
    <location>
        <begin position="17"/>
        <end position="175"/>
    </location>
</feature>
<dbReference type="Proteomes" id="UP000501076">
    <property type="component" value="Plasmid pFDU301A"/>
</dbReference>
<reference evidence="7 8" key="1">
    <citation type="submission" date="2019-10" db="EMBL/GenBank/DDBJ databases">
        <title>Complete genome sequences for adaption low water activity.</title>
        <authorList>
            <person name="Zhao L."/>
            <person name="Zhong J."/>
        </authorList>
    </citation>
    <scope>NUCLEOTIDE SEQUENCE [LARGE SCALE GENOMIC DNA]</scope>
    <source>
        <strain evidence="7 8">FDU301</strain>
        <plasmid evidence="8">pfdu301a</plasmid>
    </source>
</reference>
<evidence type="ECO:0000256" key="4">
    <source>
        <dbReference type="ARBA" id="ARBA00022989"/>
    </source>
</evidence>
<dbReference type="GO" id="GO:0005886">
    <property type="term" value="C:plasma membrane"/>
    <property type="evidence" value="ECO:0007669"/>
    <property type="project" value="UniProtKB-ARBA"/>
</dbReference>
<comment type="similarity">
    <text evidence="2">Belongs to the band 7/mec-2 family.</text>
</comment>
<name>A0A6M6E8H0_PRIMG</name>
<comment type="subcellular location">
    <subcellularLocation>
        <location evidence="1">Membrane</location>
        <topology evidence="1">Single-pass membrane protein</topology>
    </subcellularLocation>
</comment>
<dbReference type="AlphaFoldDB" id="A0A6M6E8H0"/>
<dbReference type="InterPro" id="IPR018080">
    <property type="entry name" value="Band_7/stomatin-like_CS"/>
</dbReference>
<dbReference type="GO" id="GO:0098552">
    <property type="term" value="C:side of membrane"/>
    <property type="evidence" value="ECO:0007669"/>
    <property type="project" value="UniProtKB-ARBA"/>
</dbReference>
<gene>
    <name evidence="7" type="ORF">FDZ14_32730</name>
</gene>
<dbReference type="PANTHER" id="PTHR43327">
    <property type="entry name" value="STOMATIN-LIKE PROTEIN 2, MITOCHONDRIAL"/>
    <property type="match status" value="1"/>
</dbReference>
<protein>
    <submittedName>
        <fullName evidence="7">Peptidase</fullName>
    </submittedName>
</protein>
<sequence>MIFPIFLVLLAFVLFFSSIKIVKQSTVAMVERLGKFNRQMDAGLRIIIPGIDKISTRVNLRTLVLDTPAQDVITRDNVGVKINTVVWYRVTDPFKAVYEIDNLRDAVINIIATTLRDTIGSMELDETYASRDRINAQLRGALDESTTNWGVRIERVEVKDIDPPRDIRESMEKQMRAERERREQVLRAQGIKEAQILEAQGEKEAAILKADAQRETQIRTANGEAEAIRLIAEAESEKITRIYEAYNNVNLSSQVLSLESINALGKLADSDNKMLVPYDAINLMGTVSSLKEFSNFNKK</sequence>
<dbReference type="RefSeq" id="WP_171778856.1">
    <property type="nucleotide sequence ID" value="NZ_CP045273.1"/>
</dbReference>
<evidence type="ECO:0000256" key="2">
    <source>
        <dbReference type="ARBA" id="ARBA00008164"/>
    </source>
</evidence>
<organism evidence="7 8">
    <name type="scientific">Priestia megaterium</name>
    <name type="common">Bacillus megaterium</name>
    <dbReference type="NCBI Taxonomy" id="1404"/>
    <lineage>
        <taxon>Bacteria</taxon>
        <taxon>Bacillati</taxon>
        <taxon>Bacillota</taxon>
        <taxon>Bacilli</taxon>
        <taxon>Bacillales</taxon>
        <taxon>Bacillaceae</taxon>
        <taxon>Priestia</taxon>
    </lineage>
</organism>
<dbReference type="InterPro" id="IPR050710">
    <property type="entry name" value="Band7/mec-2_domain"/>
</dbReference>
<dbReference type="FunFam" id="3.30.479.30:FF:000004">
    <property type="entry name" value="Putative membrane protease family, stomatin"/>
    <property type="match status" value="1"/>
</dbReference>
<evidence type="ECO:0000256" key="3">
    <source>
        <dbReference type="ARBA" id="ARBA00022692"/>
    </source>
</evidence>
<evidence type="ECO:0000256" key="5">
    <source>
        <dbReference type="ARBA" id="ARBA00023136"/>
    </source>
</evidence>
<keyword evidence="7" id="KW-0614">Plasmid</keyword>
<dbReference type="PRINTS" id="PR00721">
    <property type="entry name" value="STOMATIN"/>
</dbReference>
<evidence type="ECO:0000256" key="1">
    <source>
        <dbReference type="ARBA" id="ARBA00004167"/>
    </source>
</evidence>
<evidence type="ECO:0000313" key="7">
    <source>
        <dbReference type="EMBL" id="QJX80857.1"/>
    </source>
</evidence>
<evidence type="ECO:0000259" key="6">
    <source>
        <dbReference type="SMART" id="SM00244"/>
    </source>
</evidence>
<proteinExistence type="inferred from homology"/>
<evidence type="ECO:0000313" key="8">
    <source>
        <dbReference type="Proteomes" id="UP000501076"/>
    </source>
</evidence>
<dbReference type="Gene3D" id="3.30.479.30">
    <property type="entry name" value="Band 7 domain"/>
    <property type="match status" value="1"/>
</dbReference>
<keyword evidence="4" id="KW-1133">Transmembrane helix</keyword>